<gene>
    <name evidence="2" type="ORF">IAA62_02540</name>
</gene>
<dbReference type="EMBL" id="DVOJ01000008">
    <property type="protein sequence ID" value="HIV01414.1"/>
    <property type="molecule type" value="Genomic_DNA"/>
</dbReference>
<comment type="caution">
    <text evidence="2">The sequence shown here is derived from an EMBL/GenBank/DDBJ whole genome shotgun (WGS) entry which is preliminary data.</text>
</comment>
<protein>
    <submittedName>
        <fullName evidence="2">Leucine-rich repeat protein</fullName>
    </submittedName>
</protein>
<dbReference type="AlphaFoldDB" id="A0A9D1NEW4"/>
<dbReference type="PANTHER" id="PTHR45661:SF3">
    <property type="entry name" value="IG-LIKE DOMAIN-CONTAINING PROTEIN"/>
    <property type="match status" value="1"/>
</dbReference>
<evidence type="ECO:0000313" key="2">
    <source>
        <dbReference type="EMBL" id="HIV01414.1"/>
    </source>
</evidence>
<dbReference type="Gene3D" id="2.60.40.4270">
    <property type="entry name" value="Listeria-Bacteroides repeat domain"/>
    <property type="match status" value="2"/>
</dbReference>
<dbReference type="InterPro" id="IPR042229">
    <property type="entry name" value="Listeria/Bacterioides_rpt_sf"/>
</dbReference>
<organism evidence="2 3">
    <name type="scientific">Candidatus Caccopulliclostridium gallistercoris</name>
    <dbReference type="NCBI Taxonomy" id="2840719"/>
    <lineage>
        <taxon>Bacteria</taxon>
        <taxon>Bacillati</taxon>
        <taxon>Bacillota</taxon>
        <taxon>Clostridia</taxon>
        <taxon>Candidatus Caccopulliclostridium</taxon>
    </lineage>
</organism>
<dbReference type="InterPro" id="IPR053139">
    <property type="entry name" value="Surface_bspA-like"/>
</dbReference>
<dbReference type="PANTHER" id="PTHR45661">
    <property type="entry name" value="SURFACE ANTIGEN"/>
    <property type="match status" value="1"/>
</dbReference>
<name>A0A9D1NEW4_9FIRM</name>
<dbReference type="InterPro" id="IPR026906">
    <property type="entry name" value="LRR_5"/>
</dbReference>
<dbReference type="InterPro" id="IPR013378">
    <property type="entry name" value="InlB-like_B-rpt"/>
</dbReference>
<dbReference type="GO" id="GO:0030313">
    <property type="term" value="C:cell envelope"/>
    <property type="evidence" value="ECO:0007669"/>
    <property type="project" value="UniProtKB-SubCell"/>
</dbReference>
<dbReference type="Pfam" id="PF09479">
    <property type="entry name" value="Flg_new"/>
    <property type="match status" value="2"/>
</dbReference>
<evidence type="ECO:0000313" key="3">
    <source>
        <dbReference type="Proteomes" id="UP000886861"/>
    </source>
</evidence>
<reference evidence="2" key="1">
    <citation type="submission" date="2020-10" db="EMBL/GenBank/DDBJ databases">
        <authorList>
            <person name="Gilroy R."/>
        </authorList>
    </citation>
    <scope>NUCLEOTIDE SEQUENCE</scope>
    <source>
        <strain evidence="2">CHK186-9395</strain>
    </source>
</reference>
<dbReference type="SUPFAM" id="SSF52058">
    <property type="entry name" value="L domain-like"/>
    <property type="match status" value="2"/>
</dbReference>
<sequence>VTLPAPNMLGYDFEGWYEDDQTFSVPYTFDHIIDRNVILYAKWDLHTYSINYFLDGGENLNNPKNFTVLSDDISLTVPIKAGYKFDGWYLDQDFNTPITKLSMPIYNDVNLYAKWTAIFNVEGNTIQALTEYGQTLSHIDVPSKINNIKITKISDYAFQGNTILESINFPETLTSIGKYAFASCITLQNIVIPSSLNSLGQYAFANCSSLKTITVSSYINAREDLAYFENAGSNDGLILYVKNTEKLSPYLLSNNSQLVEVNFLDNKIKTIGSHCFSGCSKLERVIGGSSIESIEEYAFGYCKNLKELPIYEGLSTIKIYAFAGCESIEVINLPSTLNYIESAAFRNCYSIKTINYKTSELIDLKSWDGIFSSDKPFSNQITVNIDENVTAIADYVFDNLPASQLNYCAKNLISYGENSFDDFGSSEGLNVIINDSVLTLPNHFLYKNDKIKEVTIGKNVSSIGRGAFCDCLNISKITYNAIDCQNNNSFAISSMYSANNDVEVVIGDEVKSLTNIRFGMSGRHIISLTLGKSLNVIGDWVLENCVFDTLYIPANVTFISKNAFYSGTFDVNSIIVDENNKIYTSKDFSGNNINAIVNKGTKQIILFTQNLILPDDGSVLSINNRSFAHFDNNKYVIIPKTIEFVENFVVSSSEKVPVFLEFEELPSWAKNISSNAEIYIYSETLISNNEQKYWHYDENNLPIINT</sequence>
<reference evidence="2" key="2">
    <citation type="journal article" date="2021" name="PeerJ">
        <title>Extensive microbial diversity within the chicken gut microbiome revealed by metagenomics and culture.</title>
        <authorList>
            <person name="Gilroy R."/>
            <person name="Ravi A."/>
            <person name="Getino M."/>
            <person name="Pursley I."/>
            <person name="Horton D.L."/>
            <person name="Alikhan N.F."/>
            <person name="Baker D."/>
            <person name="Gharbi K."/>
            <person name="Hall N."/>
            <person name="Watson M."/>
            <person name="Adriaenssens E.M."/>
            <person name="Foster-Nyarko E."/>
            <person name="Jarju S."/>
            <person name="Secka A."/>
            <person name="Antonio M."/>
            <person name="Oren A."/>
            <person name="Chaudhuri R.R."/>
            <person name="La Ragione R."/>
            <person name="Hildebrand F."/>
            <person name="Pallen M.J."/>
        </authorList>
    </citation>
    <scope>NUCLEOTIDE SEQUENCE</scope>
    <source>
        <strain evidence="2">CHK186-9395</strain>
    </source>
</reference>
<evidence type="ECO:0000256" key="1">
    <source>
        <dbReference type="ARBA" id="ARBA00004196"/>
    </source>
</evidence>
<dbReference type="Pfam" id="PF13306">
    <property type="entry name" value="LRR_5"/>
    <property type="match status" value="3"/>
</dbReference>
<dbReference type="Gene3D" id="3.80.10.10">
    <property type="entry name" value="Ribonuclease Inhibitor"/>
    <property type="match status" value="3"/>
</dbReference>
<accession>A0A9D1NEW4</accession>
<proteinExistence type="predicted"/>
<dbReference type="NCBIfam" id="TIGR02543">
    <property type="entry name" value="List_Bact_rpt"/>
    <property type="match status" value="2"/>
</dbReference>
<comment type="subcellular location">
    <subcellularLocation>
        <location evidence="1">Cell envelope</location>
    </subcellularLocation>
</comment>
<dbReference type="InterPro" id="IPR032675">
    <property type="entry name" value="LRR_dom_sf"/>
</dbReference>
<dbReference type="Proteomes" id="UP000886861">
    <property type="component" value="Unassembled WGS sequence"/>
</dbReference>
<feature type="non-terminal residue" evidence="2">
    <location>
        <position position="1"/>
    </location>
</feature>